<name>A0A2G5SHV1_9PELO</name>
<dbReference type="AlphaFoldDB" id="A0A2G5SHV1"/>
<accession>A0A2G5SHV1</accession>
<comment type="caution">
    <text evidence="1">The sequence shown here is derived from an EMBL/GenBank/DDBJ whole genome shotgun (WGS) entry which is preliminary data.</text>
</comment>
<evidence type="ECO:0008006" key="3">
    <source>
        <dbReference type="Google" id="ProtNLM"/>
    </source>
</evidence>
<dbReference type="Proteomes" id="UP000230233">
    <property type="component" value="Unassembled WGS sequence"/>
</dbReference>
<evidence type="ECO:0000313" key="1">
    <source>
        <dbReference type="EMBL" id="PIC14522.1"/>
    </source>
</evidence>
<proteinExistence type="predicted"/>
<keyword evidence="2" id="KW-1185">Reference proteome</keyword>
<organism evidence="1 2">
    <name type="scientific">Caenorhabditis nigoni</name>
    <dbReference type="NCBI Taxonomy" id="1611254"/>
    <lineage>
        <taxon>Eukaryota</taxon>
        <taxon>Metazoa</taxon>
        <taxon>Ecdysozoa</taxon>
        <taxon>Nematoda</taxon>
        <taxon>Chromadorea</taxon>
        <taxon>Rhabditida</taxon>
        <taxon>Rhabditina</taxon>
        <taxon>Rhabditomorpha</taxon>
        <taxon>Rhabditoidea</taxon>
        <taxon>Rhabditidae</taxon>
        <taxon>Peloderinae</taxon>
        <taxon>Caenorhabditis</taxon>
    </lineage>
</organism>
<sequence>MTGRFKYSHHGTGKLYHASEIIATGLGPKELCFYVHESWCGVFLQTRSIDNMVYPVITVTGSARIPPKTPIFLNITSKNPKFKNKFKMETFAEGENPVVGPKVPILDVLNTKNGFLDENGAMSFEYGFHFDGYFDENDEIWKFNLKCTIFYGYLMSSMITYTGKDLFLFSHKVLILFHDTNHKVYSATRNDTLEIPENCQNENFENFLQIVHGVQLKLDAMDLINIICIAHRYGVQNVLKYCERQLLMKFSEFPEDEFLKLFTENPRLSIMLDLMEDAVNFDLNQLLAFLLNHLLKNWKIKNQNFLEKLNLDKMTNVSMKMIVAKVLYGKC</sequence>
<evidence type="ECO:0000313" key="2">
    <source>
        <dbReference type="Proteomes" id="UP000230233"/>
    </source>
</evidence>
<dbReference type="EMBL" id="PDUG01000007">
    <property type="protein sequence ID" value="PIC14522.1"/>
    <property type="molecule type" value="Genomic_DNA"/>
</dbReference>
<dbReference type="InterPro" id="IPR011333">
    <property type="entry name" value="SKP1/BTB/POZ_sf"/>
</dbReference>
<dbReference type="Gene3D" id="3.30.710.10">
    <property type="entry name" value="Potassium Channel Kv1.1, Chain A"/>
    <property type="match status" value="1"/>
</dbReference>
<dbReference type="SUPFAM" id="SSF54695">
    <property type="entry name" value="POZ domain"/>
    <property type="match status" value="1"/>
</dbReference>
<reference evidence="2" key="1">
    <citation type="submission" date="2017-10" db="EMBL/GenBank/DDBJ databases">
        <title>Rapid genome shrinkage in a self-fertile nematode reveals novel sperm competition proteins.</title>
        <authorList>
            <person name="Yin D."/>
            <person name="Schwarz E.M."/>
            <person name="Thomas C.G."/>
            <person name="Felde R.L."/>
            <person name="Korf I.F."/>
            <person name="Cutter A.D."/>
            <person name="Schartner C.M."/>
            <person name="Ralston E.J."/>
            <person name="Meyer B.J."/>
            <person name="Haag E.S."/>
        </authorList>
    </citation>
    <scope>NUCLEOTIDE SEQUENCE [LARGE SCALE GENOMIC DNA]</scope>
    <source>
        <strain evidence="2">JU1422</strain>
    </source>
</reference>
<gene>
    <name evidence="1" type="ORF">B9Z55_026805</name>
</gene>
<protein>
    <recommendedName>
        <fullName evidence="3">BTB domain-containing protein</fullName>
    </recommendedName>
</protein>
<dbReference type="OrthoDB" id="10669348at2759"/>